<keyword evidence="7" id="KW-1185">Reference proteome</keyword>
<dbReference type="STRING" id="583356.Igag_1584"/>
<dbReference type="FunFam" id="3.30.1490.20:FF:000020">
    <property type="entry name" value="Protein lysine acetyltransferase"/>
    <property type="match status" value="1"/>
</dbReference>
<evidence type="ECO:0000256" key="2">
    <source>
        <dbReference type="ARBA" id="ARBA00022741"/>
    </source>
</evidence>
<dbReference type="InterPro" id="IPR013815">
    <property type="entry name" value="ATP_grasp_subdomain_1"/>
</dbReference>
<keyword evidence="2 4" id="KW-0547">Nucleotide-binding</keyword>
<dbReference type="PANTHER" id="PTHR43334:SF1">
    <property type="entry name" value="3-HYDROXYPROPIONATE--COA LIGASE [ADP-FORMING]"/>
    <property type="match status" value="1"/>
</dbReference>
<dbReference type="KEGG" id="iag:Igag_1584"/>
<dbReference type="Pfam" id="PF13549">
    <property type="entry name" value="ATP-grasp_5"/>
    <property type="match status" value="1"/>
</dbReference>
<evidence type="ECO:0000256" key="1">
    <source>
        <dbReference type="ARBA" id="ARBA00022598"/>
    </source>
</evidence>
<evidence type="ECO:0000259" key="5">
    <source>
        <dbReference type="PROSITE" id="PS50975"/>
    </source>
</evidence>
<dbReference type="EMBL" id="CP002098">
    <property type="protein sequence ID" value="ADM28386.1"/>
    <property type="molecule type" value="Genomic_DNA"/>
</dbReference>
<dbReference type="EC" id="6.2.1.-" evidence="6"/>
<dbReference type="PROSITE" id="PS50975">
    <property type="entry name" value="ATP_GRASP"/>
    <property type="match status" value="1"/>
</dbReference>
<dbReference type="BioCyc" id="IAGG583356:GHAH-1576-MONOMER"/>
<evidence type="ECO:0000256" key="3">
    <source>
        <dbReference type="ARBA" id="ARBA00022840"/>
    </source>
</evidence>
<sequence>MSLRSIILKARDEGRKKLLEHEAYEILSEYKFPVPKFGLAKSEEEAVKIADSIGYPVVLKIVSPDIVHKSDVGGVIINLKDSSDVREGFRKIMLNVRNRAPNARIEGVLIQEMVPQGLEIIVGSTRDTIFGPIVMFGLGGVFVEVLRDVSFRVAPITPIDADMMIRELKAYKILEGYRGSPPRDLDAVKDILIKTSNIMLEVEEIQDIDLNPIMLFERGKGAKIADARIMLR</sequence>
<keyword evidence="3 4" id="KW-0067">ATP-binding</keyword>
<dbReference type="EC" id="6.2.1.13" evidence="6"/>
<dbReference type="Gene3D" id="3.30.1490.20">
    <property type="entry name" value="ATP-grasp fold, A domain"/>
    <property type="match status" value="1"/>
</dbReference>
<feature type="domain" description="ATP-grasp" evidence="5">
    <location>
        <begin position="24"/>
        <end position="60"/>
    </location>
</feature>
<dbReference type="Proteomes" id="UP000001304">
    <property type="component" value="Chromosome"/>
</dbReference>
<dbReference type="InterPro" id="IPR011761">
    <property type="entry name" value="ATP-grasp"/>
</dbReference>
<proteinExistence type="predicted"/>
<dbReference type="HOGENOM" id="CLU_063044_1_1_2"/>
<accession>E0SRD2</accession>
<dbReference type="AlphaFoldDB" id="E0SRD2"/>
<protein>
    <submittedName>
        <fullName evidence="6">Acetyl-CoA synthetase (ADP-forming) beta subunit branched-chain acyl-CoA synthetase (ADP-forming) beta subunit</fullName>
        <ecNumber evidence="6">6.2.1.-</ecNumber>
        <ecNumber evidence="6">6.2.1.13</ecNumber>
    </submittedName>
</protein>
<evidence type="ECO:0000256" key="4">
    <source>
        <dbReference type="PROSITE-ProRule" id="PRU00409"/>
    </source>
</evidence>
<organism evidence="6 7">
    <name type="scientific">Ignisphaera aggregans (strain DSM 17230 / JCM 13409 / AQ1.S1)</name>
    <dbReference type="NCBI Taxonomy" id="583356"/>
    <lineage>
        <taxon>Archaea</taxon>
        <taxon>Thermoproteota</taxon>
        <taxon>Thermoprotei</taxon>
        <taxon>Desulfurococcales</taxon>
        <taxon>Desulfurococcaceae</taxon>
        <taxon>Ignisphaera</taxon>
    </lineage>
</organism>
<dbReference type="GO" id="GO:0043758">
    <property type="term" value="F:acetate-CoA ligase (ADP-forming) activity"/>
    <property type="evidence" value="ECO:0007669"/>
    <property type="project" value="UniProtKB-EC"/>
</dbReference>
<gene>
    <name evidence="6" type="ordered locus">Igag_1584</name>
</gene>
<dbReference type="GO" id="GO:0005524">
    <property type="term" value="F:ATP binding"/>
    <property type="evidence" value="ECO:0007669"/>
    <property type="project" value="UniProtKB-UniRule"/>
</dbReference>
<evidence type="ECO:0000313" key="7">
    <source>
        <dbReference type="Proteomes" id="UP000001304"/>
    </source>
</evidence>
<name>E0SRD2_IGNAA</name>
<dbReference type="PANTHER" id="PTHR43334">
    <property type="entry name" value="ACETATE--COA LIGASE [ADP-FORMING]"/>
    <property type="match status" value="1"/>
</dbReference>
<keyword evidence="1 6" id="KW-0436">Ligase</keyword>
<reference evidence="6 7" key="1">
    <citation type="journal article" date="2010" name="Stand. Genomic Sci.">
        <title>Complete genome sequence of Ignisphaera aggregans type strain (AQ1.S1).</title>
        <authorList>
            <person name="Goker M."/>
            <person name="Held B."/>
            <person name="Lapidus A."/>
            <person name="Nolan M."/>
            <person name="Spring S."/>
            <person name="Yasawong M."/>
            <person name="Lucas S."/>
            <person name="Glavina Del Rio T."/>
            <person name="Tice H."/>
            <person name="Cheng J.F."/>
            <person name="Goodwin L."/>
            <person name="Tapia R."/>
            <person name="Pitluck S."/>
            <person name="Liolios K."/>
            <person name="Ivanova N."/>
            <person name="Mavromatis K."/>
            <person name="Mikhailova N."/>
            <person name="Pati A."/>
            <person name="Chen A."/>
            <person name="Palaniappan K."/>
            <person name="Brambilla E."/>
            <person name="Land M."/>
            <person name="Hauser L."/>
            <person name="Chang Y.J."/>
            <person name="Jeffries C.D."/>
            <person name="Brettin T."/>
            <person name="Detter J.C."/>
            <person name="Han C."/>
            <person name="Rohde M."/>
            <person name="Sikorski J."/>
            <person name="Woyke T."/>
            <person name="Bristow J."/>
            <person name="Eisen J.A."/>
            <person name="Markowitz V."/>
            <person name="Hugenholtz P."/>
            <person name="Kyrpides N.C."/>
            <person name="Klenk H.P."/>
        </authorList>
    </citation>
    <scope>NUCLEOTIDE SEQUENCE [LARGE SCALE GENOMIC DNA]</scope>
    <source>
        <strain evidence="7">DSM 17230 / JCM 13409 / AQ1.S1</strain>
    </source>
</reference>
<evidence type="ECO:0000313" key="6">
    <source>
        <dbReference type="EMBL" id="ADM28386.1"/>
    </source>
</evidence>
<dbReference type="Gene3D" id="3.30.470.20">
    <property type="entry name" value="ATP-grasp fold, B domain"/>
    <property type="match status" value="1"/>
</dbReference>
<dbReference type="InterPro" id="IPR051538">
    <property type="entry name" value="Acyl-CoA_Synth/Transferase"/>
</dbReference>
<dbReference type="SUPFAM" id="SSF56059">
    <property type="entry name" value="Glutathione synthetase ATP-binding domain-like"/>
    <property type="match status" value="1"/>
</dbReference>
<dbReference type="GO" id="GO:0046872">
    <property type="term" value="F:metal ion binding"/>
    <property type="evidence" value="ECO:0007669"/>
    <property type="project" value="InterPro"/>
</dbReference>